<gene>
    <name evidence="1" type="ORF">SDC9_136407</name>
</gene>
<comment type="caution">
    <text evidence="1">The sequence shown here is derived from an EMBL/GenBank/DDBJ whole genome shotgun (WGS) entry which is preliminary data.</text>
</comment>
<dbReference type="EMBL" id="VSSQ01036747">
    <property type="protein sequence ID" value="MPM89299.1"/>
    <property type="molecule type" value="Genomic_DNA"/>
</dbReference>
<protein>
    <submittedName>
        <fullName evidence="1">Uncharacterized protein</fullName>
    </submittedName>
</protein>
<name>A0A645DJ22_9ZZZZ</name>
<evidence type="ECO:0000313" key="1">
    <source>
        <dbReference type="EMBL" id="MPM89299.1"/>
    </source>
</evidence>
<proteinExistence type="predicted"/>
<dbReference type="AlphaFoldDB" id="A0A645DJ22"/>
<sequence length="191" mass="20661">MIVTTCPVEAVSDLRDLRRLVPSHSLLLGPKREVPATQVEVGKLLPTSPDMLILTGNHPDDQAVVRLWKGGKMHLQPPFHLTEVAGHLSLFSTKGQADHPPSFLVGLGDAALIEIQLFKHGVLDEVVAAIHIHVFLCPAQGEATLFRGVLQDCDALVLNGQLLVIACATDHAHPFTPPAVRPPMILSCRKI</sequence>
<accession>A0A645DJ22</accession>
<organism evidence="1">
    <name type="scientific">bioreactor metagenome</name>
    <dbReference type="NCBI Taxonomy" id="1076179"/>
    <lineage>
        <taxon>unclassified sequences</taxon>
        <taxon>metagenomes</taxon>
        <taxon>ecological metagenomes</taxon>
    </lineage>
</organism>
<reference evidence="1" key="1">
    <citation type="submission" date="2019-08" db="EMBL/GenBank/DDBJ databases">
        <authorList>
            <person name="Kucharzyk K."/>
            <person name="Murdoch R.W."/>
            <person name="Higgins S."/>
            <person name="Loffler F."/>
        </authorList>
    </citation>
    <scope>NUCLEOTIDE SEQUENCE</scope>
</reference>